<evidence type="ECO:0000313" key="2">
    <source>
        <dbReference type="Proteomes" id="UP000664731"/>
    </source>
</evidence>
<comment type="caution">
    <text evidence="1">The sequence shown here is derived from an EMBL/GenBank/DDBJ whole genome shotgun (WGS) entry which is preliminary data.</text>
</comment>
<organism evidence="1 2">
    <name type="scientific">Comamonas denitrificans</name>
    <dbReference type="NCBI Taxonomy" id="117506"/>
    <lineage>
        <taxon>Bacteria</taxon>
        <taxon>Pseudomonadati</taxon>
        <taxon>Pseudomonadota</taxon>
        <taxon>Betaproteobacteria</taxon>
        <taxon>Burkholderiales</taxon>
        <taxon>Comamonadaceae</taxon>
        <taxon>Comamonas</taxon>
    </lineage>
</organism>
<evidence type="ECO:0000313" key="1">
    <source>
        <dbReference type="EMBL" id="MBO1248518.1"/>
    </source>
</evidence>
<dbReference type="SUPFAM" id="SSF51395">
    <property type="entry name" value="FMN-linked oxidoreductases"/>
    <property type="match status" value="1"/>
</dbReference>
<reference evidence="1" key="1">
    <citation type="submission" date="2021-03" db="EMBL/GenBank/DDBJ databases">
        <title>Comamonas denitrificans.</title>
        <authorList>
            <person name="Finster K."/>
        </authorList>
    </citation>
    <scope>NUCLEOTIDE SEQUENCE</scope>
    <source>
        <strain evidence="1">MM2021_4</strain>
    </source>
</reference>
<dbReference type="AlphaFoldDB" id="A0A939GXC8"/>
<dbReference type="Proteomes" id="UP000664731">
    <property type="component" value="Unassembled WGS sequence"/>
</dbReference>
<keyword evidence="2" id="KW-1185">Reference proteome</keyword>
<gene>
    <name evidence="1" type="ORF">J1777_01515</name>
</gene>
<accession>A0A939GXC8</accession>
<name>A0A939GXC8_9BURK</name>
<proteinExistence type="predicted"/>
<dbReference type="RefSeq" id="WP_207574066.1">
    <property type="nucleotide sequence ID" value="NZ_JAFNME010000002.1"/>
</dbReference>
<sequence length="65" mass="7022">MATHFLFDSAQLGTLLLRNRASSIVPNARTTTYCGQSASARLSISEGTPISQQGLGYTDSPRLEY</sequence>
<protein>
    <submittedName>
        <fullName evidence="1">Uncharacterized protein</fullName>
    </submittedName>
</protein>
<dbReference type="EMBL" id="JAFNME010000002">
    <property type="protein sequence ID" value="MBO1248518.1"/>
    <property type="molecule type" value="Genomic_DNA"/>
</dbReference>